<dbReference type="InterPro" id="IPR016151">
    <property type="entry name" value="DNA_mismatch_repair_MutS_N"/>
</dbReference>
<dbReference type="Pfam" id="PF00488">
    <property type="entry name" value="MutS_V"/>
    <property type="match status" value="1"/>
</dbReference>
<dbReference type="PANTHER" id="PTHR11361">
    <property type="entry name" value="DNA MISMATCH REPAIR PROTEIN MUTS FAMILY MEMBER"/>
    <property type="match status" value="1"/>
</dbReference>
<dbReference type="PANTHER" id="PTHR11361:SF35">
    <property type="entry name" value="DNA MISMATCH REPAIR PROTEIN MSH2"/>
    <property type="match status" value="1"/>
</dbReference>
<keyword evidence="5 11" id="KW-0227">DNA damage</keyword>
<evidence type="ECO:0000256" key="2">
    <source>
        <dbReference type="ARBA" id="ARBA00006271"/>
    </source>
</evidence>
<keyword evidence="4 11" id="KW-0547">Nucleotide-binding</keyword>
<dbReference type="GeneID" id="100200908"/>
<evidence type="ECO:0000256" key="5">
    <source>
        <dbReference type="ARBA" id="ARBA00022763"/>
    </source>
</evidence>
<evidence type="ECO:0000256" key="11">
    <source>
        <dbReference type="RuleBase" id="RU003756"/>
    </source>
</evidence>
<dbReference type="InterPro" id="IPR011184">
    <property type="entry name" value="DNA_mismatch_repair_Msh2"/>
</dbReference>
<accession>A0ABM4BLL3</accession>
<dbReference type="PROSITE" id="PS00486">
    <property type="entry name" value="DNA_MISMATCH_REPAIR_2"/>
    <property type="match status" value="1"/>
</dbReference>
<evidence type="ECO:0000256" key="6">
    <source>
        <dbReference type="ARBA" id="ARBA00022840"/>
    </source>
</evidence>
<dbReference type="SMART" id="SM00533">
    <property type="entry name" value="MUTSd"/>
    <property type="match status" value="1"/>
</dbReference>
<dbReference type="InterPro" id="IPR007695">
    <property type="entry name" value="DNA_mismatch_repair_MutS-lik_N"/>
</dbReference>
<dbReference type="Gene3D" id="3.40.1170.10">
    <property type="entry name" value="DNA repair protein MutS, domain I"/>
    <property type="match status" value="1"/>
</dbReference>
<keyword evidence="13" id="KW-1185">Reference proteome</keyword>
<protein>
    <recommendedName>
        <fullName evidence="3">DNA mismatch repair protein Msh2</fullName>
    </recommendedName>
    <alternativeName>
        <fullName evidence="10">MutS protein homolog 2</fullName>
    </alternativeName>
</protein>
<reference evidence="14" key="1">
    <citation type="submission" date="2025-08" db="UniProtKB">
        <authorList>
            <consortium name="RefSeq"/>
        </authorList>
    </citation>
    <scope>IDENTIFICATION</scope>
</reference>
<dbReference type="InterPro" id="IPR045076">
    <property type="entry name" value="MutS"/>
</dbReference>
<dbReference type="InterPro" id="IPR036678">
    <property type="entry name" value="MutS_con_dom_sf"/>
</dbReference>
<dbReference type="InterPro" id="IPR007696">
    <property type="entry name" value="DNA_mismatch_repair_MutS_core"/>
</dbReference>
<dbReference type="Gene3D" id="1.10.1420.10">
    <property type="match status" value="2"/>
</dbReference>
<dbReference type="InterPro" id="IPR032642">
    <property type="entry name" value="Msh2_ATP-bd"/>
</dbReference>
<evidence type="ECO:0000256" key="8">
    <source>
        <dbReference type="ARBA" id="ARBA00023204"/>
    </source>
</evidence>
<evidence type="ECO:0000256" key="4">
    <source>
        <dbReference type="ARBA" id="ARBA00022741"/>
    </source>
</evidence>
<feature type="domain" description="DNA mismatch repair proteins mutS family" evidence="12">
    <location>
        <begin position="736"/>
        <end position="752"/>
    </location>
</feature>
<comment type="function">
    <text evidence="11">Component of the post-replicative DNA mismatch repair system (MMR).</text>
</comment>
<dbReference type="RefSeq" id="XP_065649917.1">
    <property type="nucleotide sequence ID" value="XM_065793845.1"/>
</dbReference>
<sequence>MAEVQPCQEMSFENIGEYGFVTYLNNLGEKPNTTVRFFDRGEFYTVHNDDAIFAAKELFKTQSVIKELGSGNKKILSVALSKNNFEKFLRELLLIRQYRVELYRNKTGKSNQWDLVGKASPGNLQQFEEMLFGNNEMSDMAVILSIKVSSNENQKLIGAAFVDLTERILNVCEFCDNDQFTNLEAFLLQVGVKECIVTHQDCSDNGGKLQQVLQRSNVLITERKKSEFQSKDIHQDLNRLLKTSYGSSNALREVDLLQAMMCLSAIIKYLELLSDESVFNQFSIKIFDLNQYMRLDAGAVKALNVMPSVDDGNNKSMSVFGLLNMCRTSQGQRLLAQWVKQPLLDHKKIEERLDIVDAFFNRSDTRKTIQDTYLKRMPDLTRISKKFSRKKASLQDCVRVYQAIKQLPYLLSALDSYEGDYKVTIADVFCKPLKDLISDFSKYIELIETTVDLEDVENHEYMIKAEFDSALQDCKTTMNEIADQLNDSLDDAARVLGLDAGKTIKLESNSQIGHFFRVTLKEEKVLRSCKKFTTIETRKDGVRFTNSTLSELSNAYRTQKASYNELQTQLANEVIKIASGYADPMNVLSDLVAHLDVLLSFSLVASQAPIPFVRPKVYPLGSDKIILSGSRHPCLEVQDDISFIANDVKLVKGEAEFLVITGPNMGGKSTYIRQIAVITLMAQIGSFVPCDQAEISIVKSIMARVGAGDSQMKGVSTFMSEMLETASILNAADKNSLIIIDELGRGTSTYDGFGLAWAISEYIATKVNAFCLFATHFHELTTLADEVSTVKNFHVTALTTSDRLTLLYRVKPGVCDQSFGIHVAEIADFPKHVIEFAKQKAKELEDFHVYRNGDSDAFGEGSTMEDVAKKRRMDKKASETIISELLMKLKNIPTENRSDEEIIAEIDLIKKHAMLSGNPYVIDLLDSY</sequence>
<dbReference type="InterPro" id="IPR007860">
    <property type="entry name" value="DNA_mmatch_repair_MutS_con_dom"/>
</dbReference>
<dbReference type="PIRSF" id="PIRSF005813">
    <property type="entry name" value="MSH2"/>
    <property type="match status" value="1"/>
</dbReference>
<evidence type="ECO:0000256" key="3">
    <source>
        <dbReference type="ARBA" id="ARBA00019549"/>
    </source>
</evidence>
<dbReference type="NCBIfam" id="NF003810">
    <property type="entry name" value="PRK05399.1"/>
    <property type="match status" value="1"/>
</dbReference>
<evidence type="ECO:0000313" key="13">
    <source>
        <dbReference type="Proteomes" id="UP001652625"/>
    </source>
</evidence>
<dbReference type="SUPFAM" id="SSF48334">
    <property type="entry name" value="DNA repair protein MutS, domain III"/>
    <property type="match status" value="1"/>
</dbReference>
<name>A0ABM4BLL3_HYDVU</name>
<gene>
    <name evidence="14" type="primary">LOC100200908</name>
</gene>
<keyword evidence="9" id="KW-0539">Nucleus</keyword>
<proteinExistence type="inferred from homology"/>
<dbReference type="InterPro" id="IPR000432">
    <property type="entry name" value="DNA_mismatch_repair_MutS_C"/>
</dbReference>
<evidence type="ECO:0000259" key="12">
    <source>
        <dbReference type="PROSITE" id="PS00486"/>
    </source>
</evidence>
<comment type="subcellular location">
    <subcellularLocation>
        <location evidence="1">Nucleus</location>
    </subcellularLocation>
</comment>
<dbReference type="Proteomes" id="UP001652625">
    <property type="component" value="Chromosome 03"/>
</dbReference>
<dbReference type="InterPro" id="IPR036187">
    <property type="entry name" value="DNA_mismatch_repair_MutS_sf"/>
</dbReference>
<evidence type="ECO:0000256" key="10">
    <source>
        <dbReference type="ARBA" id="ARBA00029795"/>
    </source>
</evidence>
<keyword evidence="7 11" id="KW-0238">DNA-binding</keyword>
<dbReference type="CDD" id="cd03285">
    <property type="entry name" value="ABC_MSH2_euk"/>
    <property type="match status" value="1"/>
</dbReference>
<dbReference type="Gene3D" id="3.40.50.300">
    <property type="entry name" value="P-loop containing nucleotide triphosphate hydrolases"/>
    <property type="match status" value="1"/>
</dbReference>
<dbReference type="Gene3D" id="3.30.420.110">
    <property type="entry name" value="MutS, connector domain"/>
    <property type="match status" value="1"/>
</dbReference>
<keyword evidence="6" id="KW-0067">ATP-binding</keyword>
<evidence type="ECO:0000313" key="14">
    <source>
        <dbReference type="RefSeq" id="XP_065649917.1"/>
    </source>
</evidence>
<dbReference type="InterPro" id="IPR007861">
    <property type="entry name" value="DNA_mismatch_repair_MutS_clamp"/>
</dbReference>
<comment type="similarity">
    <text evidence="2 11">Belongs to the DNA mismatch repair MutS family.</text>
</comment>
<dbReference type="Pfam" id="PF05188">
    <property type="entry name" value="MutS_II"/>
    <property type="match status" value="1"/>
</dbReference>
<dbReference type="SMART" id="SM00534">
    <property type="entry name" value="MUTSac"/>
    <property type="match status" value="1"/>
</dbReference>
<evidence type="ECO:0000256" key="7">
    <source>
        <dbReference type="ARBA" id="ARBA00023125"/>
    </source>
</evidence>
<dbReference type="Pfam" id="PF05192">
    <property type="entry name" value="MutS_III"/>
    <property type="match status" value="1"/>
</dbReference>
<dbReference type="SUPFAM" id="SSF53150">
    <property type="entry name" value="DNA repair protein MutS, domain II"/>
    <property type="match status" value="1"/>
</dbReference>
<evidence type="ECO:0000256" key="9">
    <source>
        <dbReference type="ARBA" id="ARBA00023242"/>
    </source>
</evidence>
<organism evidence="13 14">
    <name type="scientific">Hydra vulgaris</name>
    <name type="common">Hydra</name>
    <name type="synonym">Hydra attenuata</name>
    <dbReference type="NCBI Taxonomy" id="6087"/>
    <lineage>
        <taxon>Eukaryota</taxon>
        <taxon>Metazoa</taxon>
        <taxon>Cnidaria</taxon>
        <taxon>Hydrozoa</taxon>
        <taxon>Hydroidolina</taxon>
        <taxon>Anthoathecata</taxon>
        <taxon>Aplanulata</taxon>
        <taxon>Hydridae</taxon>
        <taxon>Hydra</taxon>
    </lineage>
</organism>
<dbReference type="Pfam" id="PF05190">
    <property type="entry name" value="MutS_IV"/>
    <property type="match status" value="1"/>
</dbReference>
<keyword evidence="8 11" id="KW-0234">DNA repair</keyword>
<dbReference type="SUPFAM" id="SSF52540">
    <property type="entry name" value="P-loop containing nucleoside triphosphate hydrolases"/>
    <property type="match status" value="1"/>
</dbReference>
<dbReference type="InterPro" id="IPR027417">
    <property type="entry name" value="P-loop_NTPase"/>
</dbReference>
<evidence type="ECO:0000256" key="1">
    <source>
        <dbReference type="ARBA" id="ARBA00004123"/>
    </source>
</evidence>
<dbReference type="Pfam" id="PF01624">
    <property type="entry name" value="MutS_I"/>
    <property type="match status" value="1"/>
</dbReference>